<protein>
    <submittedName>
        <fullName evidence="2">Uncharacterized protein</fullName>
    </submittedName>
</protein>
<reference evidence="2 3" key="1">
    <citation type="submission" date="2013-09" db="EMBL/GenBank/DDBJ databases">
        <title>Corchorus capsularis genome sequencing.</title>
        <authorList>
            <person name="Alam M."/>
            <person name="Haque M.S."/>
            <person name="Islam M.S."/>
            <person name="Emdad E.M."/>
            <person name="Islam M.M."/>
            <person name="Ahmed B."/>
            <person name="Halim A."/>
            <person name="Hossen Q.M.M."/>
            <person name="Hossain M.Z."/>
            <person name="Ahmed R."/>
            <person name="Khan M.M."/>
            <person name="Islam R."/>
            <person name="Rashid M.M."/>
            <person name="Khan S.A."/>
            <person name="Rahman M.S."/>
            <person name="Alam M."/>
        </authorList>
    </citation>
    <scope>NUCLEOTIDE SEQUENCE [LARGE SCALE GENOMIC DNA]</scope>
    <source>
        <strain evidence="3">cv. CVL-1</strain>
        <tissue evidence="2">Whole seedling</tissue>
    </source>
</reference>
<sequence length="183" mass="20440">MVARVVSLVARWYFIRMQSRKRKITYSMSPERERIRDEITKPTTSRCSVQNATSFEDDDLDMMSPSDSNHVSPSDGAARGNKKAKISVDKEKDAAEGIKEAIEKMADAIRTSGELLGKKAPIDATQTFQLLVDLGFEPPLIHVIYSKLTMNVNLLNLVLGCPMERRKEFLLSGVLGDLNSFGM</sequence>
<dbReference type="AlphaFoldDB" id="A0A1R3JLY2"/>
<evidence type="ECO:0000313" key="3">
    <source>
        <dbReference type="Proteomes" id="UP000188268"/>
    </source>
</evidence>
<evidence type="ECO:0000256" key="1">
    <source>
        <dbReference type="SAM" id="MobiDB-lite"/>
    </source>
</evidence>
<evidence type="ECO:0000313" key="2">
    <source>
        <dbReference type="EMBL" id="OMO95790.1"/>
    </source>
</evidence>
<dbReference type="EMBL" id="AWWV01007590">
    <property type="protein sequence ID" value="OMO95790.1"/>
    <property type="molecule type" value="Genomic_DNA"/>
</dbReference>
<organism evidence="2 3">
    <name type="scientific">Corchorus capsularis</name>
    <name type="common">Jute</name>
    <dbReference type="NCBI Taxonomy" id="210143"/>
    <lineage>
        <taxon>Eukaryota</taxon>
        <taxon>Viridiplantae</taxon>
        <taxon>Streptophyta</taxon>
        <taxon>Embryophyta</taxon>
        <taxon>Tracheophyta</taxon>
        <taxon>Spermatophyta</taxon>
        <taxon>Magnoliopsida</taxon>
        <taxon>eudicotyledons</taxon>
        <taxon>Gunneridae</taxon>
        <taxon>Pentapetalae</taxon>
        <taxon>rosids</taxon>
        <taxon>malvids</taxon>
        <taxon>Malvales</taxon>
        <taxon>Malvaceae</taxon>
        <taxon>Grewioideae</taxon>
        <taxon>Apeibeae</taxon>
        <taxon>Corchorus</taxon>
    </lineage>
</organism>
<dbReference type="Gramene" id="OMO95790">
    <property type="protein sequence ID" value="OMO95790"/>
    <property type="gene ID" value="CCACVL1_05264"/>
</dbReference>
<proteinExistence type="predicted"/>
<dbReference type="Proteomes" id="UP000188268">
    <property type="component" value="Unassembled WGS sequence"/>
</dbReference>
<comment type="caution">
    <text evidence="2">The sequence shown here is derived from an EMBL/GenBank/DDBJ whole genome shotgun (WGS) entry which is preliminary data.</text>
</comment>
<gene>
    <name evidence="2" type="ORF">CCACVL1_05264</name>
</gene>
<accession>A0A1R3JLY2</accession>
<keyword evidence="3" id="KW-1185">Reference proteome</keyword>
<name>A0A1R3JLY2_COCAP</name>
<feature type="region of interest" description="Disordered" evidence="1">
    <location>
        <begin position="35"/>
        <end position="86"/>
    </location>
</feature>
<feature type="compositionally biased region" description="Polar residues" evidence="1">
    <location>
        <begin position="41"/>
        <end position="54"/>
    </location>
</feature>
<dbReference type="OrthoDB" id="1434562at2759"/>